<dbReference type="Pfam" id="PF00990">
    <property type="entry name" value="GGDEF"/>
    <property type="match status" value="1"/>
</dbReference>
<comment type="catalytic activity">
    <reaction evidence="2">
        <text>2 GTP = 3',3'-c-di-GMP + 2 diphosphate</text>
        <dbReference type="Rhea" id="RHEA:24898"/>
        <dbReference type="ChEBI" id="CHEBI:33019"/>
        <dbReference type="ChEBI" id="CHEBI:37565"/>
        <dbReference type="ChEBI" id="CHEBI:58805"/>
        <dbReference type="EC" id="2.7.7.65"/>
    </reaction>
</comment>
<protein>
    <recommendedName>
        <fullName evidence="1">diguanylate cyclase</fullName>
        <ecNumber evidence="1">2.7.7.65</ecNumber>
    </recommendedName>
</protein>
<gene>
    <name evidence="4" type="ORF">SAMN07250955_11340</name>
</gene>
<name>A0A212RS52_9PROT</name>
<evidence type="ECO:0000313" key="5">
    <source>
        <dbReference type="Proteomes" id="UP000197065"/>
    </source>
</evidence>
<evidence type="ECO:0000256" key="1">
    <source>
        <dbReference type="ARBA" id="ARBA00012528"/>
    </source>
</evidence>
<evidence type="ECO:0000256" key="2">
    <source>
        <dbReference type="ARBA" id="ARBA00034247"/>
    </source>
</evidence>
<dbReference type="PROSITE" id="PS50887">
    <property type="entry name" value="GGDEF"/>
    <property type="match status" value="1"/>
</dbReference>
<dbReference type="NCBIfam" id="TIGR00254">
    <property type="entry name" value="GGDEF"/>
    <property type="match status" value="1"/>
</dbReference>
<accession>A0A212RS52</accession>
<dbReference type="PANTHER" id="PTHR45138:SF9">
    <property type="entry name" value="DIGUANYLATE CYCLASE DGCM-RELATED"/>
    <property type="match status" value="1"/>
</dbReference>
<organism evidence="4 5">
    <name type="scientific">Arboricoccus pini</name>
    <dbReference type="NCBI Taxonomy" id="1963835"/>
    <lineage>
        <taxon>Bacteria</taxon>
        <taxon>Pseudomonadati</taxon>
        <taxon>Pseudomonadota</taxon>
        <taxon>Alphaproteobacteria</taxon>
        <taxon>Geminicoccales</taxon>
        <taxon>Geminicoccaceae</taxon>
        <taxon>Arboricoccus</taxon>
    </lineage>
</organism>
<evidence type="ECO:0000259" key="3">
    <source>
        <dbReference type="PROSITE" id="PS50887"/>
    </source>
</evidence>
<keyword evidence="5" id="KW-1185">Reference proteome</keyword>
<dbReference type="GO" id="GO:0005886">
    <property type="term" value="C:plasma membrane"/>
    <property type="evidence" value="ECO:0007669"/>
    <property type="project" value="TreeGrafter"/>
</dbReference>
<dbReference type="GO" id="GO:1902201">
    <property type="term" value="P:negative regulation of bacterial-type flagellum-dependent cell motility"/>
    <property type="evidence" value="ECO:0007669"/>
    <property type="project" value="TreeGrafter"/>
</dbReference>
<dbReference type="InterPro" id="IPR050469">
    <property type="entry name" value="Diguanylate_Cyclase"/>
</dbReference>
<dbReference type="RefSeq" id="WP_088562511.1">
    <property type="nucleotide sequence ID" value="NZ_FYEH01000013.1"/>
</dbReference>
<dbReference type="EC" id="2.7.7.65" evidence="1"/>
<dbReference type="PANTHER" id="PTHR45138">
    <property type="entry name" value="REGULATORY COMPONENTS OF SENSORY TRANSDUCTION SYSTEM"/>
    <property type="match status" value="1"/>
</dbReference>
<dbReference type="Gene3D" id="3.30.70.270">
    <property type="match status" value="1"/>
</dbReference>
<dbReference type="InterPro" id="IPR043128">
    <property type="entry name" value="Rev_trsase/Diguanyl_cyclase"/>
</dbReference>
<dbReference type="GO" id="GO:0043709">
    <property type="term" value="P:cell adhesion involved in single-species biofilm formation"/>
    <property type="evidence" value="ECO:0007669"/>
    <property type="project" value="TreeGrafter"/>
</dbReference>
<reference evidence="4 5" key="1">
    <citation type="submission" date="2017-06" db="EMBL/GenBank/DDBJ databases">
        <authorList>
            <person name="Kim H.J."/>
            <person name="Triplett B.A."/>
        </authorList>
    </citation>
    <scope>NUCLEOTIDE SEQUENCE [LARGE SCALE GENOMIC DNA]</scope>
    <source>
        <strain evidence="4 5">B29T1</strain>
    </source>
</reference>
<dbReference type="InterPro" id="IPR029787">
    <property type="entry name" value="Nucleotide_cyclase"/>
</dbReference>
<dbReference type="SMART" id="SM00267">
    <property type="entry name" value="GGDEF"/>
    <property type="match status" value="1"/>
</dbReference>
<dbReference type="GO" id="GO:0052621">
    <property type="term" value="F:diguanylate cyclase activity"/>
    <property type="evidence" value="ECO:0007669"/>
    <property type="project" value="UniProtKB-EC"/>
</dbReference>
<proteinExistence type="predicted"/>
<dbReference type="SUPFAM" id="SSF55073">
    <property type="entry name" value="Nucleotide cyclase"/>
    <property type="match status" value="1"/>
</dbReference>
<dbReference type="InterPro" id="IPR000160">
    <property type="entry name" value="GGDEF_dom"/>
</dbReference>
<dbReference type="CDD" id="cd01949">
    <property type="entry name" value="GGDEF"/>
    <property type="match status" value="1"/>
</dbReference>
<dbReference type="FunFam" id="3.30.70.270:FF:000001">
    <property type="entry name" value="Diguanylate cyclase domain protein"/>
    <property type="match status" value="1"/>
</dbReference>
<dbReference type="Proteomes" id="UP000197065">
    <property type="component" value="Unassembled WGS sequence"/>
</dbReference>
<dbReference type="EMBL" id="FYEH01000013">
    <property type="protein sequence ID" value="SNB75419.1"/>
    <property type="molecule type" value="Genomic_DNA"/>
</dbReference>
<evidence type="ECO:0000313" key="4">
    <source>
        <dbReference type="EMBL" id="SNB75419.1"/>
    </source>
</evidence>
<dbReference type="OrthoDB" id="9812260at2"/>
<dbReference type="AlphaFoldDB" id="A0A212RS52"/>
<sequence length="285" mass="30965">MGSPVLVSIFDRSDRLVFANTAFRRSYGIDDGSYPTWTEMLRRNFANAHGASIVADDFEKWLASATSRRGKTSFRAFEADLTDGSWLWMTEGLGANGSMLCVAVDITALAASDRHLRHERDLAQRASQTDELTGLANRRFMMALLEAELAKSEPLALAILDIDHFKSINDDFGHLVGDSVLIDFANRARACVRRSDAFGRIGGEEFLLVMPGGDAKQAMEILERIRADLAQTPCVVGDICVSYTFSAGVVSNAALQGGSALLKRADDACYRAKTGGRNRTVSASA</sequence>
<feature type="domain" description="GGDEF" evidence="3">
    <location>
        <begin position="153"/>
        <end position="285"/>
    </location>
</feature>